<dbReference type="PANTHER" id="PTHR31500">
    <property type="entry name" value="AT-HOOK MOTIF NUCLEAR-LOCALIZED PROTEIN 9"/>
    <property type="match status" value="1"/>
</dbReference>
<evidence type="ECO:0000256" key="5">
    <source>
        <dbReference type="SAM" id="MobiDB-lite"/>
    </source>
</evidence>
<evidence type="ECO:0000313" key="7">
    <source>
        <dbReference type="EMBL" id="WOG81242.1"/>
    </source>
</evidence>
<dbReference type="Proteomes" id="UP000077755">
    <property type="component" value="Chromosome 1"/>
</dbReference>
<keyword evidence="8" id="KW-1185">Reference proteome</keyword>
<dbReference type="InterPro" id="IPR005175">
    <property type="entry name" value="PPC_dom"/>
</dbReference>
<evidence type="ECO:0000256" key="2">
    <source>
        <dbReference type="ARBA" id="ARBA00023125"/>
    </source>
</evidence>
<protein>
    <recommendedName>
        <fullName evidence="4">AT-hook motif nuclear-localized protein</fullName>
    </recommendedName>
</protein>
<keyword evidence="4" id="KW-0539">Nucleus</keyword>
<reference evidence="7" key="2">
    <citation type="submission" date="2022-03" db="EMBL/GenBank/DDBJ databases">
        <title>Draft title - Genomic analysis of global carrot germplasm unveils the trajectory of domestication and the origin of high carotenoid orange carrot.</title>
        <authorList>
            <person name="Iorizzo M."/>
            <person name="Ellison S."/>
            <person name="Senalik D."/>
            <person name="Macko-Podgorni A."/>
            <person name="Grzebelus D."/>
            <person name="Bostan H."/>
            <person name="Rolling W."/>
            <person name="Curaba J."/>
            <person name="Simon P."/>
        </authorList>
    </citation>
    <scope>NUCLEOTIDE SEQUENCE</scope>
    <source>
        <tissue evidence="7">Leaf</tissue>
    </source>
</reference>
<keyword evidence="3 4" id="KW-0804">Transcription</keyword>
<dbReference type="InterPro" id="IPR039605">
    <property type="entry name" value="AHL"/>
</dbReference>
<dbReference type="PANTHER" id="PTHR31500:SF64">
    <property type="entry name" value="AT-HOOK MOTIF NUCLEAR-LOCALIZED PROTEIN 12-RELATED"/>
    <property type="match status" value="1"/>
</dbReference>
<feature type="compositionally biased region" description="Polar residues" evidence="5">
    <location>
        <begin position="295"/>
        <end position="305"/>
    </location>
</feature>
<dbReference type="Gene3D" id="3.30.1330.80">
    <property type="entry name" value="Hypothetical protein, similar to alpha- acetolactate decarboxylase, domain 2"/>
    <property type="match status" value="1"/>
</dbReference>
<comment type="domain">
    <text evidence="4">The PPC domain mediates interactions between AHL proteins.</text>
</comment>
<dbReference type="CDD" id="cd11378">
    <property type="entry name" value="DUF296"/>
    <property type="match status" value="1"/>
</dbReference>
<feature type="region of interest" description="Disordered" evidence="5">
    <location>
        <begin position="288"/>
        <end position="319"/>
    </location>
</feature>
<comment type="function">
    <text evidence="4">Transcription factor that specifically binds AT-rich DNA sequences related to the nuclear matrix attachment regions (MARs).</text>
</comment>
<feature type="region of interest" description="Disordered" evidence="5">
    <location>
        <begin position="114"/>
        <end position="140"/>
    </location>
</feature>
<dbReference type="AlphaFoldDB" id="A0AAF1AI44"/>
<accession>A0AAF1AI44</accession>
<organism evidence="7 8">
    <name type="scientific">Daucus carota subsp. sativus</name>
    <name type="common">Carrot</name>
    <dbReference type="NCBI Taxonomy" id="79200"/>
    <lineage>
        <taxon>Eukaryota</taxon>
        <taxon>Viridiplantae</taxon>
        <taxon>Streptophyta</taxon>
        <taxon>Embryophyta</taxon>
        <taxon>Tracheophyta</taxon>
        <taxon>Spermatophyta</taxon>
        <taxon>Magnoliopsida</taxon>
        <taxon>eudicotyledons</taxon>
        <taxon>Gunneridae</taxon>
        <taxon>Pentapetalae</taxon>
        <taxon>asterids</taxon>
        <taxon>campanulids</taxon>
        <taxon>Apiales</taxon>
        <taxon>Apiaceae</taxon>
        <taxon>Apioideae</taxon>
        <taxon>Scandiceae</taxon>
        <taxon>Daucinae</taxon>
        <taxon>Daucus</taxon>
        <taxon>Daucus sect. Daucus</taxon>
    </lineage>
</organism>
<reference evidence="7" key="1">
    <citation type="journal article" date="2016" name="Nat. Genet.">
        <title>A high-quality carrot genome assembly provides new insights into carotenoid accumulation and asterid genome evolution.</title>
        <authorList>
            <person name="Iorizzo M."/>
            <person name="Ellison S."/>
            <person name="Senalik D."/>
            <person name="Zeng P."/>
            <person name="Satapoomin P."/>
            <person name="Huang J."/>
            <person name="Bowman M."/>
            <person name="Iovene M."/>
            <person name="Sanseverino W."/>
            <person name="Cavagnaro P."/>
            <person name="Yildiz M."/>
            <person name="Macko-Podgorni A."/>
            <person name="Moranska E."/>
            <person name="Grzebelus E."/>
            <person name="Grzebelus D."/>
            <person name="Ashrafi H."/>
            <person name="Zheng Z."/>
            <person name="Cheng S."/>
            <person name="Spooner D."/>
            <person name="Van Deynze A."/>
            <person name="Simon P."/>
        </authorList>
    </citation>
    <scope>NUCLEOTIDE SEQUENCE</scope>
    <source>
        <tissue evidence="7">Leaf</tissue>
    </source>
</reference>
<dbReference type="GO" id="GO:0003680">
    <property type="term" value="F:minor groove of adenine-thymine-rich DNA binding"/>
    <property type="evidence" value="ECO:0007669"/>
    <property type="project" value="UniProtKB-UniRule"/>
</dbReference>
<evidence type="ECO:0000259" key="6">
    <source>
        <dbReference type="PROSITE" id="PS51742"/>
    </source>
</evidence>
<feature type="compositionally biased region" description="Basic residues" evidence="5">
    <location>
        <begin position="128"/>
        <end position="140"/>
    </location>
</feature>
<comment type="subcellular location">
    <subcellularLocation>
        <location evidence="4">Nucleus</location>
    </subcellularLocation>
</comment>
<name>A0AAF1AI44_DAUCS</name>
<dbReference type="SUPFAM" id="SSF117856">
    <property type="entry name" value="AF0104/ALDC/Ptd012-like"/>
    <property type="match status" value="1"/>
</dbReference>
<evidence type="ECO:0000313" key="8">
    <source>
        <dbReference type="Proteomes" id="UP000077755"/>
    </source>
</evidence>
<evidence type="ECO:0000256" key="4">
    <source>
        <dbReference type="RuleBase" id="RU367031"/>
    </source>
</evidence>
<feature type="domain" description="PPC" evidence="6">
    <location>
        <begin position="151"/>
        <end position="292"/>
    </location>
</feature>
<evidence type="ECO:0000256" key="1">
    <source>
        <dbReference type="ARBA" id="ARBA00023015"/>
    </source>
</evidence>
<dbReference type="EMBL" id="CP093343">
    <property type="protein sequence ID" value="WOG81242.1"/>
    <property type="molecule type" value="Genomic_DNA"/>
</dbReference>
<dbReference type="PROSITE" id="PS51742">
    <property type="entry name" value="PPC"/>
    <property type="match status" value="1"/>
</dbReference>
<proteinExistence type="predicted"/>
<evidence type="ECO:0000256" key="3">
    <source>
        <dbReference type="ARBA" id="ARBA00023163"/>
    </source>
</evidence>
<dbReference type="Pfam" id="PF03479">
    <property type="entry name" value="PCC"/>
    <property type="match status" value="1"/>
</dbReference>
<gene>
    <name evidence="7" type="ORF">DCAR_0100387</name>
</gene>
<keyword evidence="2 4" id="KW-0238">DNA-binding</keyword>
<keyword evidence="1 4" id="KW-0805">Transcription regulation</keyword>
<dbReference type="KEGG" id="dcr:108209315"/>
<sequence>MDSREEMTLSGSSPYYFNGGIGGPVLDSPEFKDFSNPNDSVETNVMVSHLGPTQNVENLGTNFGEEMNMVMNSGGYGGGMASGEVDLSKKKRGRPRKYGPDGANVALALSPLSSNLSAGSGTEVERKNRGRPKGSGRKQRLASLGEWMNSSAGMAFTPHVIHIGAGEDIASKILLFAQQRPRALCIMSANGTVSAVTLTQPESSHDSVTYEGRFQILCLSGSYLLSEGGGPRDRTGGLSVSVCSPDGHVIGGAVGGRLIAASLVQVIVCSFVYGDSKAKINPNGAAAKADLDSEVQPTEKLSTPGSAGPSGDITPNLAPAGAEDISLKPAIADCPPDSQPGITDIKTEIDLAHG</sequence>
<dbReference type="GO" id="GO:0005634">
    <property type="term" value="C:nucleus"/>
    <property type="evidence" value="ECO:0007669"/>
    <property type="project" value="UniProtKB-SubCell"/>
</dbReference>